<accession>A0A1I7MRA5</accession>
<dbReference type="STRING" id="574650.SAMN04487966_11150"/>
<gene>
    <name evidence="2" type="ORF">SAMN04487966_11150</name>
</gene>
<evidence type="ECO:0000256" key="1">
    <source>
        <dbReference type="SAM" id="MobiDB-lite"/>
    </source>
</evidence>
<keyword evidence="3" id="KW-1185">Reference proteome</keyword>
<dbReference type="Proteomes" id="UP000198881">
    <property type="component" value="Unassembled WGS sequence"/>
</dbReference>
<reference evidence="2 3" key="1">
    <citation type="submission" date="2016-10" db="EMBL/GenBank/DDBJ databases">
        <authorList>
            <person name="de Groot N.N."/>
        </authorList>
    </citation>
    <scope>NUCLEOTIDE SEQUENCE [LARGE SCALE GENOMIC DNA]</scope>
    <source>
        <strain evidence="2 3">CGMCC 1.7054</strain>
    </source>
</reference>
<sequence>MSSPTWQVPTDVPGWEPAILGENGVDQLADQDGCQYTATLNPAEPTPGVTDAEATEQLEQGYIWSFDPSQEPQHEQSRAAVRTPEEGTVEVRRVDTAHTDPAGEQYRSVMLLRVLSADSTQLSLLYTCPASTFDQAELDQLLSQTTLLGVEPSDL</sequence>
<evidence type="ECO:0000313" key="3">
    <source>
        <dbReference type="Proteomes" id="UP000198881"/>
    </source>
</evidence>
<evidence type="ECO:0008006" key="4">
    <source>
        <dbReference type="Google" id="ProtNLM"/>
    </source>
</evidence>
<dbReference type="EMBL" id="FPCG01000011">
    <property type="protein sequence ID" value="SFV24472.1"/>
    <property type="molecule type" value="Genomic_DNA"/>
</dbReference>
<proteinExistence type="predicted"/>
<organism evidence="2 3">
    <name type="scientific">Micrococcus terreus</name>
    <dbReference type="NCBI Taxonomy" id="574650"/>
    <lineage>
        <taxon>Bacteria</taxon>
        <taxon>Bacillati</taxon>
        <taxon>Actinomycetota</taxon>
        <taxon>Actinomycetes</taxon>
        <taxon>Micrococcales</taxon>
        <taxon>Micrococcaceae</taxon>
        <taxon>Micrococcus</taxon>
    </lineage>
</organism>
<evidence type="ECO:0000313" key="2">
    <source>
        <dbReference type="EMBL" id="SFV24472.1"/>
    </source>
</evidence>
<dbReference type="OrthoDB" id="3789453at2"/>
<dbReference type="AlphaFoldDB" id="A0A1I7MRA5"/>
<protein>
    <recommendedName>
        <fullName evidence="4">DUF1795 domain-containing protein</fullName>
    </recommendedName>
</protein>
<name>A0A1I7MRA5_9MICC</name>
<feature type="region of interest" description="Disordered" evidence="1">
    <location>
        <begin position="68"/>
        <end position="100"/>
    </location>
</feature>
<dbReference type="RefSeq" id="WP_091698991.1">
    <property type="nucleotide sequence ID" value="NZ_FPCG01000011.1"/>
</dbReference>
<feature type="compositionally biased region" description="Basic and acidic residues" evidence="1">
    <location>
        <begin position="72"/>
        <end position="98"/>
    </location>
</feature>